<reference evidence="2" key="1">
    <citation type="submission" date="2015-05" db="EMBL/GenBank/DDBJ databases">
        <authorList>
            <person name="Oh H.-M."/>
            <person name="Yang J.-A."/>
            <person name="Cho J.-C."/>
            <person name="Kang I."/>
        </authorList>
    </citation>
    <scope>NUCLEOTIDE SEQUENCE [LARGE SCALE GENOMIC DNA]</scope>
    <source>
        <strain evidence="2">IMCC 12053</strain>
    </source>
</reference>
<evidence type="ECO:0000313" key="2">
    <source>
        <dbReference type="Proteomes" id="UP000064920"/>
    </source>
</evidence>
<organism evidence="1 2">
    <name type="scientific">Celeribacter marinus</name>
    <dbReference type="NCBI Taxonomy" id="1397108"/>
    <lineage>
        <taxon>Bacteria</taxon>
        <taxon>Pseudomonadati</taxon>
        <taxon>Pseudomonadota</taxon>
        <taxon>Alphaproteobacteria</taxon>
        <taxon>Rhodobacterales</taxon>
        <taxon>Roseobacteraceae</taxon>
        <taxon>Celeribacter</taxon>
    </lineage>
</organism>
<name>A0A0N7HID8_9RHOB</name>
<accession>A0A0N7HID8</accession>
<dbReference type="AlphaFoldDB" id="A0A0N7HID8"/>
<dbReference type="KEGG" id="cmar:IMCC12053_993"/>
<dbReference type="OrthoDB" id="7860141at2"/>
<dbReference type="EMBL" id="CP012023">
    <property type="protein sequence ID" value="ALI54941.1"/>
    <property type="molecule type" value="Genomic_DNA"/>
</dbReference>
<dbReference type="STRING" id="1397108.IMCC12053_993"/>
<dbReference type="Gene3D" id="3.10.450.50">
    <property type="match status" value="1"/>
</dbReference>
<dbReference type="RefSeq" id="WP_062216230.1">
    <property type="nucleotide sequence ID" value="NZ_CP012023.1"/>
</dbReference>
<evidence type="ECO:0000313" key="1">
    <source>
        <dbReference type="EMBL" id="ALI54941.1"/>
    </source>
</evidence>
<sequence length="124" mass="13424">MTPRVHRTSKSAQTRDAAHAEQIALALMGVGDLNADQLVDAATWDRSDAPCEVGRDVILAAVSAIRPPVSITIDQVITHGKAGTVSGRLTRDGSGTHLFCHIIRFTTTKRNNIAQLVSFEHLER</sequence>
<protein>
    <submittedName>
        <fullName evidence="1">Uncharacterized protein</fullName>
    </submittedName>
</protein>
<dbReference type="PATRIC" id="fig|1397108.4.peg.1020"/>
<keyword evidence="2" id="KW-1185">Reference proteome</keyword>
<gene>
    <name evidence="1" type="ORF">IMCC12053_993</name>
</gene>
<dbReference type="Proteomes" id="UP000064920">
    <property type="component" value="Chromosome"/>
</dbReference>
<proteinExistence type="predicted"/>